<feature type="transmembrane region" description="Helical" evidence="5">
    <location>
        <begin position="96"/>
        <end position="119"/>
    </location>
</feature>
<dbReference type="InterPro" id="IPR005829">
    <property type="entry name" value="Sugar_transporter_CS"/>
</dbReference>
<feature type="transmembrane region" description="Helical" evidence="5">
    <location>
        <begin position="251"/>
        <end position="270"/>
    </location>
</feature>
<dbReference type="PANTHER" id="PTHR23530:SF1">
    <property type="entry name" value="PERMEASE, MAJOR FACILITATOR SUPERFAMILY-RELATED"/>
    <property type="match status" value="1"/>
</dbReference>
<evidence type="ECO:0000256" key="3">
    <source>
        <dbReference type="ARBA" id="ARBA00022989"/>
    </source>
</evidence>
<dbReference type="InterPro" id="IPR053160">
    <property type="entry name" value="MFS_DHA3_Transporter"/>
</dbReference>
<keyword evidence="7" id="KW-1185">Reference proteome</keyword>
<comment type="subcellular location">
    <subcellularLocation>
        <location evidence="1">Membrane</location>
        <topology evidence="1">Multi-pass membrane protein</topology>
    </subcellularLocation>
</comment>
<evidence type="ECO:0000256" key="2">
    <source>
        <dbReference type="ARBA" id="ARBA00022692"/>
    </source>
</evidence>
<dbReference type="AlphaFoldDB" id="A0A1X9NEH7"/>
<feature type="transmembrane region" description="Helical" evidence="5">
    <location>
        <begin position="71"/>
        <end position="90"/>
    </location>
</feature>
<feature type="transmembrane region" description="Helical" evidence="5">
    <location>
        <begin position="43"/>
        <end position="64"/>
    </location>
</feature>
<dbReference type="STRING" id="716816.BST96_07360"/>
<feature type="transmembrane region" description="Helical" evidence="5">
    <location>
        <begin position="306"/>
        <end position="327"/>
    </location>
</feature>
<feature type="transmembrane region" description="Helical" evidence="5">
    <location>
        <begin position="339"/>
        <end position="362"/>
    </location>
</feature>
<proteinExistence type="predicted"/>
<dbReference type="InterPro" id="IPR011701">
    <property type="entry name" value="MFS"/>
</dbReference>
<dbReference type="RefSeq" id="WP_085758077.1">
    <property type="nucleotide sequence ID" value="NZ_CP019343.1"/>
</dbReference>
<evidence type="ECO:0000313" key="6">
    <source>
        <dbReference type="EMBL" id="ARN73949.1"/>
    </source>
</evidence>
<sequence>MERALHRNITNIYLMSFFQNAMIITAIFVPLMQRHGLTMSEVLQTQALFALVVAVCEVPSGYLADLWGRKNTIALGAGLCFLSFVHLVFADSFTDFLIYEAIMGLGVSLNSGADLALLYDSQSYLNRDGKQKYKGDNSRHIARLVSIEGFAGGFAAVLASLLSLWYLDWVLWAQAIISVLGLVFALLLVEAPRQISTNSHKENWQQVCHNITKDPLVLWTALAIIVFSLAALYTFWLYQKYWELQSIPVTWFGYIWACHCIIRGVTARYATEIEALLGFRKVFILIALLPMIGFFGMGSFGGLLGLAMGLAFPVSRGLSLVVFYDALNKRVKANFRATINSLVSLGVRGIFIVTGPILGYWVDAYGVQSSLLSLGMVFIPLFAVVLLPLLANIKKSQRSAQNKDAIPVQAGT</sequence>
<protein>
    <recommendedName>
        <fullName evidence="8">Major facilitator superfamily (MFS) profile domain-containing protein</fullName>
    </recommendedName>
</protein>
<feature type="transmembrane region" description="Helical" evidence="5">
    <location>
        <begin position="282"/>
        <end position="300"/>
    </location>
</feature>
<dbReference type="InterPro" id="IPR036259">
    <property type="entry name" value="MFS_trans_sf"/>
</dbReference>
<dbReference type="GO" id="GO:0016020">
    <property type="term" value="C:membrane"/>
    <property type="evidence" value="ECO:0007669"/>
    <property type="project" value="UniProtKB-SubCell"/>
</dbReference>
<dbReference type="GO" id="GO:0022857">
    <property type="term" value="F:transmembrane transporter activity"/>
    <property type="evidence" value="ECO:0007669"/>
    <property type="project" value="InterPro"/>
</dbReference>
<evidence type="ECO:0000313" key="7">
    <source>
        <dbReference type="Proteomes" id="UP000193450"/>
    </source>
</evidence>
<organism evidence="6 7">
    <name type="scientific">Oceanicoccus sagamiensis</name>
    <dbReference type="NCBI Taxonomy" id="716816"/>
    <lineage>
        <taxon>Bacteria</taxon>
        <taxon>Pseudomonadati</taxon>
        <taxon>Pseudomonadota</taxon>
        <taxon>Gammaproteobacteria</taxon>
        <taxon>Cellvibrionales</taxon>
        <taxon>Spongiibacteraceae</taxon>
        <taxon>Oceanicoccus</taxon>
    </lineage>
</organism>
<evidence type="ECO:0000256" key="5">
    <source>
        <dbReference type="SAM" id="Phobius"/>
    </source>
</evidence>
<keyword evidence="2 5" id="KW-0812">Transmembrane</keyword>
<evidence type="ECO:0008006" key="8">
    <source>
        <dbReference type="Google" id="ProtNLM"/>
    </source>
</evidence>
<keyword evidence="4 5" id="KW-0472">Membrane</keyword>
<evidence type="ECO:0000256" key="4">
    <source>
        <dbReference type="ARBA" id="ARBA00023136"/>
    </source>
</evidence>
<dbReference type="OrthoDB" id="9816124at2"/>
<keyword evidence="3 5" id="KW-1133">Transmembrane helix</keyword>
<feature type="transmembrane region" description="Helical" evidence="5">
    <location>
        <begin position="140"/>
        <end position="165"/>
    </location>
</feature>
<dbReference type="PANTHER" id="PTHR23530">
    <property type="entry name" value="TRANSPORT PROTEIN-RELATED"/>
    <property type="match status" value="1"/>
</dbReference>
<feature type="transmembrane region" description="Helical" evidence="5">
    <location>
        <begin position="374"/>
        <end position="393"/>
    </location>
</feature>
<dbReference type="Proteomes" id="UP000193450">
    <property type="component" value="Chromosome"/>
</dbReference>
<feature type="transmembrane region" description="Helical" evidence="5">
    <location>
        <begin position="216"/>
        <end position="239"/>
    </location>
</feature>
<evidence type="ECO:0000256" key="1">
    <source>
        <dbReference type="ARBA" id="ARBA00004141"/>
    </source>
</evidence>
<name>A0A1X9NEH7_9GAMM</name>
<dbReference type="KEGG" id="osg:BST96_07360"/>
<reference evidence="6 7" key="1">
    <citation type="submission" date="2016-11" db="EMBL/GenBank/DDBJ databases">
        <title>Trade-off between light-utilization and light-protection in marine flavobacteria.</title>
        <authorList>
            <person name="Kumagai Y."/>
        </authorList>
    </citation>
    <scope>NUCLEOTIDE SEQUENCE [LARGE SCALE GENOMIC DNA]</scope>
    <source>
        <strain evidence="6 7">NBRC 107125</strain>
    </source>
</reference>
<dbReference type="SUPFAM" id="SSF103473">
    <property type="entry name" value="MFS general substrate transporter"/>
    <property type="match status" value="1"/>
</dbReference>
<dbReference type="CDD" id="cd06174">
    <property type="entry name" value="MFS"/>
    <property type="match status" value="1"/>
</dbReference>
<gene>
    <name evidence="6" type="ORF">BST96_07360</name>
</gene>
<dbReference type="EMBL" id="CP019343">
    <property type="protein sequence ID" value="ARN73949.1"/>
    <property type="molecule type" value="Genomic_DNA"/>
</dbReference>
<dbReference type="PROSITE" id="PS00216">
    <property type="entry name" value="SUGAR_TRANSPORT_1"/>
    <property type="match status" value="1"/>
</dbReference>
<dbReference type="Gene3D" id="1.20.1250.20">
    <property type="entry name" value="MFS general substrate transporter like domains"/>
    <property type="match status" value="2"/>
</dbReference>
<feature type="transmembrane region" description="Helical" evidence="5">
    <location>
        <begin position="171"/>
        <end position="189"/>
    </location>
</feature>
<accession>A0A1X9NEH7</accession>
<feature type="transmembrane region" description="Helical" evidence="5">
    <location>
        <begin position="12"/>
        <end position="31"/>
    </location>
</feature>
<dbReference type="Pfam" id="PF07690">
    <property type="entry name" value="MFS_1"/>
    <property type="match status" value="1"/>
</dbReference>